<feature type="compositionally biased region" description="Basic residues" evidence="1">
    <location>
        <begin position="233"/>
        <end position="248"/>
    </location>
</feature>
<dbReference type="AlphaFoldDB" id="A0A2U2JB64"/>
<evidence type="ECO:0000256" key="1">
    <source>
        <dbReference type="SAM" id="MobiDB-lite"/>
    </source>
</evidence>
<evidence type="ECO:0000313" key="2">
    <source>
        <dbReference type="EMBL" id="PWG05573.1"/>
    </source>
</evidence>
<reference evidence="2 3" key="1">
    <citation type="submission" date="2018-05" db="EMBL/GenBank/DDBJ databases">
        <title>Polaribacter aquimarinus sp. nov., isolated from sediment in a sediment of sea.</title>
        <authorList>
            <person name="Lu D."/>
        </authorList>
    </citation>
    <scope>NUCLEOTIDE SEQUENCE [LARGE SCALE GENOMIC DNA]</scope>
    <source>
        <strain evidence="2 3">ZY113</strain>
    </source>
</reference>
<evidence type="ECO:0008006" key="4">
    <source>
        <dbReference type="Google" id="ProtNLM"/>
    </source>
</evidence>
<keyword evidence="3" id="KW-1185">Reference proteome</keyword>
<feature type="region of interest" description="Disordered" evidence="1">
    <location>
        <begin position="227"/>
        <end position="248"/>
    </location>
</feature>
<dbReference type="EMBL" id="QFFG01000002">
    <property type="protein sequence ID" value="PWG05573.1"/>
    <property type="molecule type" value="Genomic_DNA"/>
</dbReference>
<gene>
    <name evidence="2" type="ORF">DIS07_03780</name>
</gene>
<comment type="caution">
    <text evidence="2">The sequence shown here is derived from an EMBL/GenBank/DDBJ whole genome shotgun (WGS) entry which is preliminary data.</text>
</comment>
<protein>
    <recommendedName>
        <fullName evidence="4">Outer membrane protein beta-barrel domain-containing protein</fullName>
    </recommendedName>
</protein>
<dbReference type="Proteomes" id="UP000245670">
    <property type="component" value="Unassembled WGS sequence"/>
</dbReference>
<sequence length="248" mass="28133">MIYNILFTQLFKFFANVNLNTEKTIIYFDFFKNTIYLLFDSFNIVKPYPLATMKRNRTLLVIFFFVFCVNLFSQNQEKKWILAFGSASVLYSSENSSAVGVRYLELFPRVAVGRYMFKNVTFVGSISSSNGATQKYITFDGEARYDFGTSGNRISPYISVGGSFIAAKHLTPTINLGAGGTLWISDKFGLTGQILFKLSETKFSSQRSHNFGTAGLVYRFSLSKNNESSSGRSKIRTSKRKRLWNSKN</sequence>
<dbReference type="Gene3D" id="2.40.160.20">
    <property type="match status" value="1"/>
</dbReference>
<evidence type="ECO:0000313" key="3">
    <source>
        <dbReference type="Proteomes" id="UP000245670"/>
    </source>
</evidence>
<name>A0A2U2JB64_9FLAO</name>
<accession>A0A2U2JB64</accession>
<organism evidence="2 3">
    <name type="scientific">Polaribacter aquimarinus</name>
    <dbReference type="NCBI Taxonomy" id="2100726"/>
    <lineage>
        <taxon>Bacteria</taxon>
        <taxon>Pseudomonadati</taxon>
        <taxon>Bacteroidota</taxon>
        <taxon>Flavobacteriia</taxon>
        <taxon>Flavobacteriales</taxon>
        <taxon>Flavobacteriaceae</taxon>
    </lineage>
</organism>
<proteinExistence type="predicted"/>